<sequence>MPDYTENYKLKKPLANENYNIEDFNTNADIIDAELKNVNDKISEIRNDINNLDIPVTSVNNKTGDIVLTAADVGAETPSGAQAKANVAEQNAKNYADSIKANKIKSVK</sequence>
<name>A0A5C0SEH7_CRATE</name>
<accession>A0A5C0SEH7</accession>
<evidence type="ECO:0000313" key="2">
    <source>
        <dbReference type="EMBL" id="QEK12570.1"/>
    </source>
</evidence>
<gene>
    <name evidence="2" type="ORF">FQB35_09665</name>
</gene>
<keyword evidence="3" id="KW-1185">Reference proteome</keyword>
<reference evidence="2 3" key="1">
    <citation type="submission" date="2019-07" db="EMBL/GenBank/DDBJ databases">
        <title>Complete genome of Crassaminicella thermophila SY095.</title>
        <authorList>
            <person name="Li X."/>
        </authorList>
    </citation>
    <scope>NUCLEOTIDE SEQUENCE [LARGE SCALE GENOMIC DNA]</scope>
    <source>
        <strain evidence="2 3">SY095</strain>
    </source>
</reference>
<dbReference type="Proteomes" id="UP000324646">
    <property type="component" value="Chromosome"/>
</dbReference>
<evidence type="ECO:0000313" key="3">
    <source>
        <dbReference type="Proteomes" id="UP000324646"/>
    </source>
</evidence>
<dbReference type="EMBL" id="CP042243">
    <property type="protein sequence ID" value="QEK12570.1"/>
    <property type="molecule type" value="Genomic_DNA"/>
</dbReference>
<protein>
    <submittedName>
        <fullName evidence="2">Uncharacterized protein</fullName>
    </submittedName>
</protein>
<keyword evidence="1" id="KW-0175">Coiled coil</keyword>
<organism evidence="2 3">
    <name type="scientific">Crassaminicella thermophila</name>
    <dbReference type="NCBI Taxonomy" id="2599308"/>
    <lineage>
        <taxon>Bacteria</taxon>
        <taxon>Bacillati</taxon>
        <taxon>Bacillota</taxon>
        <taxon>Clostridia</taxon>
        <taxon>Eubacteriales</taxon>
        <taxon>Clostridiaceae</taxon>
        <taxon>Crassaminicella</taxon>
    </lineage>
</organism>
<dbReference type="KEGG" id="crs:FQB35_09665"/>
<dbReference type="OrthoDB" id="1937933at2"/>
<dbReference type="AlphaFoldDB" id="A0A5C0SEH7"/>
<dbReference type="RefSeq" id="WP_148809724.1">
    <property type="nucleotide sequence ID" value="NZ_CP042243.1"/>
</dbReference>
<evidence type="ECO:0000256" key="1">
    <source>
        <dbReference type="SAM" id="Coils"/>
    </source>
</evidence>
<proteinExistence type="predicted"/>
<feature type="coiled-coil region" evidence="1">
    <location>
        <begin position="21"/>
        <end position="48"/>
    </location>
</feature>